<dbReference type="InterPro" id="IPR004218">
    <property type="entry name" value="GSHS_ATP-bd"/>
</dbReference>
<dbReference type="EMBL" id="JAUKPO010000010">
    <property type="protein sequence ID" value="MDO1448076.1"/>
    <property type="molecule type" value="Genomic_DNA"/>
</dbReference>
<dbReference type="PANTHER" id="PTHR39217">
    <property type="match status" value="1"/>
</dbReference>
<dbReference type="RefSeq" id="WP_302038881.1">
    <property type="nucleotide sequence ID" value="NZ_JAUKPO010000010.1"/>
</dbReference>
<accession>A0ABT8R8Q0</accession>
<evidence type="ECO:0000313" key="3">
    <source>
        <dbReference type="Proteomes" id="UP001168528"/>
    </source>
</evidence>
<gene>
    <name evidence="2" type="ORF">Q0590_17515</name>
</gene>
<dbReference type="Gene3D" id="3.40.50.20">
    <property type="match status" value="1"/>
</dbReference>
<dbReference type="Gene3D" id="3.30.470.20">
    <property type="entry name" value="ATP-grasp fold, B domain"/>
    <property type="match status" value="1"/>
</dbReference>
<organism evidence="2 3">
    <name type="scientific">Rhodocytophaga aerolata</name>
    <dbReference type="NCBI Taxonomy" id="455078"/>
    <lineage>
        <taxon>Bacteria</taxon>
        <taxon>Pseudomonadati</taxon>
        <taxon>Bacteroidota</taxon>
        <taxon>Cytophagia</taxon>
        <taxon>Cytophagales</taxon>
        <taxon>Rhodocytophagaceae</taxon>
        <taxon>Rhodocytophaga</taxon>
    </lineage>
</organism>
<dbReference type="Gene3D" id="3.30.1490.20">
    <property type="entry name" value="ATP-grasp fold, A domain"/>
    <property type="match status" value="1"/>
</dbReference>
<comment type="caution">
    <text evidence="2">The sequence shown here is derived from an EMBL/GenBank/DDBJ whole genome shotgun (WGS) entry which is preliminary data.</text>
</comment>
<dbReference type="InterPro" id="IPR053191">
    <property type="entry name" value="DcsG_Biosynth_Enzyme"/>
</dbReference>
<name>A0ABT8R8Q0_9BACT</name>
<proteinExistence type="predicted"/>
<protein>
    <recommendedName>
        <fullName evidence="1">Prokaryotic glutathione synthetase ATP-binding domain-containing protein</fullName>
    </recommendedName>
</protein>
<dbReference type="Proteomes" id="UP001168528">
    <property type="component" value="Unassembled WGS sequence"/>
</dbReference>
<evidence type="ECO:0000313" key="2">
    <source>
        <dbReference type="EMBL" id="MDO1448076.1"/>
    </source>
</evidence>
<sequence>MQIALVTYDDQGRYASSVENEDNQLRQFLLQKGLNIQPEIWTDPHVNWQAYDLAILKSPWDYFDKIEQFYSWLDKMENLNIPLLNPATVVRWNADKHYLATIEASGLRVTPTLFLEKGQSPSLNDYFETFQSSKIVIKPCVSGGSKHTFAIGREDIDQLTPQLTSLLQQEAFMVQPFLEQIQQEGEWSFIYFNGQFSHSLLKKARTGDFRVQHYLGGTIHPDPAPAHILSEASAYVEAFTKNCLYARVDGLIINNHFVLMELELIEPFLFLFTYPGSYEKYYQALKRFI</sequence>
<dbReference type="PANTHER" id="PTHR39217:SF1">
    <property type="entry name" value="GLUTATHIONE SYNTHETASE"/>
    <property type="match status" value="1"/>
</dbReference>
<keyword evidence="3" id="KW-1185">Reference proteome</keyword>
<dbReference type="InterPro" id="IPR013815">
    <property type="entry name" value="ATP_grasp_subdomain_1"/>
</dbReference>
<evidence type="ECO:0000259" key="1">
    <source>
        <dbReference type="Pfam" id="PF02955"/>
    </source>
</evidence>
<reference evidence="2" key="1">
    <citation type="submission" date="2023-07" db="EMBL/GenBank/DDBJ databases">
        <title>The genome sequence of Rhodocytophaga aerolata KACC 12507.</title>
        <authorList>
            <person name="Zhang X."/>
        </authorList>
    </citation>
    <scope>NUCLEOTIDE SEQUENCE</scope>
    <source>
        <strain evidence="2">KACC 12507</strain>
    </source>
</reference>
<feature type="domain" description="Prokaryotic glutathione synthetase ATP-binding" evidence="1">
    <location>
        <begin position="124"/>
        <end position="221"/>
    </location>
</feature>
<dbReference type="Pfam" id="PF02955">
    <property type="entry name" value="GSH-S_ATP"/>
    <property type="match status" value="1"/>
</dbReference>
<dbReference type="SUPFAM" id="SSF56059">
    <property type="entry name" value="Glutathione synthetase ATP-binding domain-like"/>
    <property type="match status" value="1"/>
</dbReference>